<reference evidence="1" key="1">
    <citation type="submission" date="2024-06" db="EMBL/GenBank/DDBJ databases">
        <title>The genome sequences of Kitasatospora sp. strain HUAS MG31.</title>
        <authorList>
            <person name="Mo P."/>
        </authorList>
    </citation>
    <scope>NUCLEOTIDE SEQUENCE</scope>
    <source>
        <strain evidence="1">HUAS MG31</strain>
    </source>
</reference>
<proteinExistence type="predicted"/>
<gene>
    <name evidence="1" type="ORF">ABWK59_02490</name>
</gene>
<protein>
    <submittedName>
        <fullName evidence="1">Recombinase family protein</fullName>
    </submittedName>
</protein>
<name>A0AAU8JNP7_9ACTN</name>
<organism evidence="1">
    <name type="scientific">Kitasatospora camelliae</name>
    <dbReference type="NCBI Taxonomy" id="3156397"/>
    <lineage>
        <taxon>Bacteria</taxon>
        <taxon>Bacillati</taxon>
        <taxon>Actinomycetota</taxon>
        <taxon>Actinomycetes</taxon>
        <taxon>Kitasatosporales</taxon>
        <taxon>Streptomycetaceae</taxon>
        <taxon>Kitasatospora</taxon>
    </lineage>
</organism>
<dbReference type="KEGG" id="kcm:ABWK59_02490"/>
<accession>A0AAU8JNP7</accession>
<evidence type="ECO:0000313" key="1">
    <source>
        <dbReference type="EMBL" id="XCM77875.1"/>
    </source>
</evidence>
<sequence length="137" mass="14761">MATTPYAPASLPPAAYLRWLRPEEAARHGQREALRRFAARLGVPAPVFYEDHTSPGADATRCPPAFEALVHAVMGGSHRLLLIPGPWVFSGGEARVRLAVRVLTAAGCGRILMLPAPGGPARLRRMREGARPARAPR</sequence>
<dbReference type="EMBL" id="CP159872">
    <property type="protein sequence ID" value="XCM77875.1"/>
    <property type="molecule type" value="Genomic_DNA"/>
</dbReference>
<dbReference type="RefSeq" id="WP_354637599.1">
    <property type="nucleotide sequence ID" value="NZ_CP159872.1"/>
</dbReference>
<dbReference type="AlphaFoldDB" id="A0AAU8JNP7"/>